<dbReference type="AlphaFoldDB" id="A0AAI9ZBV2"/>
<evidence type="ECO:0000313" key="2">
    <source>
        <dbReference type="EMBL" id="KAK1613478.1"/>
    </source>
</evidence>
<reference evidence="2" key="1">
    <citation type="submission" date="2021-06" db="EMBL/GenBank/DDBJ databases">
        <title>Comparative genomics, transcriptomics and evolutionary studies reveal genomic signatures of adaptation to plant cell wall in hemibiotrophic fungi.</title>
        <authorList>
            <consortium name="DOE Joint Genome Institute"/>
            <person name="Baroncelli R."/>
            <person name="Diaz J.F."/>
            <person name="Benocci T."/>
            <person name="Peng M."/>
            <person name="Battaglia E."/>
            <person name="Haridas S."/>
            <person name="Andreopoulos W."/>
            <person name="Labutti K."/>
            <person name="Pangilinan J."/>
            <person name="Floch G.L."/>
            <person name="Makela M.R."/>
            <person name="Henrissat B."/>
            <person name="Grigoriev I.V."/>
            <person name="Crouch J.A."/>
            <person name="De Vries R.P."/>
            <person name="Sukno S.A."/>
            <person name="Thon M.R."/>
        </authorList>
    </citation>
    <scope>NUCLEOTIDE SEQUENCE</scope>
    <source>
        <strain evidence="2">CBS 102054</strain>
    </source>
</reference>
<dbReference type="EMBL" id="JAHMHQ010000061">
    <property type="protein sequence ID" value="KAK1613478.1"/>
    <property type="molecule type" value="Genomic_DNA"/>
</dbReference>
<dbReference type="GeneID" id="85473658"/>
<dbReference type="Proteomes" id="UP001243989">
    <property type="component" value="Unassembled WGS sequence"/>
</dbReference>
<organism evidence="2 3">
    <name type="scientific">Colletotrichum phormii</name>
    <dbReference type="NCBI Taxonomy" id="359342"/>
    <lineage>
        <taxon>Eukaryota</taxon>
        <taxon>Fungi</taxon>
        <taxon>Dikarya</taxon>
        <taxon>Ascomycota</taxon>
        <taxon>Pezizomycotina</taxon>
        <taxon>Sordariomycetes</taxon>
        <taxon>Hypocreomycetidae</taxon>
        <taxon>Glomerellales</taxon>
        <taxon>Glomerellaceae</taxon>
        <taxon>Colletotrichum</taxon>
        <taxon>Colletotrichum acutatum species complex</taxon>
    </lineage>
</organism>
<protein>
    <submittedName>
        <fullName evidence="2">Uncharacterized protein</fullName>
    </submittedName>
</protein>
<feature type="region of interest" description="Disordered" evidence="1">
    <location>
        <begin position="61"/>
        <end position="97"/>
    </location>
</feature>
<dbReference type="RefSeq" id="XP_060437353.1">
    <property type="nucleotide sequence ID" value="XM_060588796.1"/>
</dbReference>
<keyword evidence="3" id="KW-1185">Reference proteome</keyword>
<sequence length="252" mass="28143">MDYIDDLAEAWNEGGRDPDVPGIAGLLDGLETAVLELYISVLDYFTKDSEYDSVLEDVQANGDETQQGGGRTVQDGAGGDDDDDDDNDGWRLGPGEHWTSPRLSRSIGRLSALAFGQKLNISSWRHISTAIGRRYFRNASTAHTKLLCEVDSDHSGSESDDDDEDSRGFETNERRVRFRQISEEWHRLLGFPSALGGFGLALTPGRKRKTASMYDEALRALQLARWKLRRRIDIDGELVRLYGADARFRGAQ</sequence>
<name>A0AAI9ZBV2_9PEZI</name>
<evidence type="ECO:0000256" key="1">
    <source>
        <dbReference type="SAM" id="MobiDB-lite"/>
    </source>
</evidence>
<proteinExistence type="predicted"/>
<accession>A0AAI9ZBV2</accession>
<comment type="caution">
    <text evidence="2">The sequence shown here is derived from an EMBL/GenBank/DDBJ whole genome shotgun (WGS) entry which is preliminary data.</text>
</comment>
<gene>
    <name evidence="2" type="ORF">BDP81DRAFT_401270</name>
</gene>
<feature type="compositionally biased region" description="Acidic residues" evidence="1">
    <location>
        <begin position="78"/>
        <end position="87"/>
    </location>
</feature>
<evidence type="ECO:0000313" key="3">
    <source>
        <dbReference type="Proteomes" id="UP001243989"/>
    </source>
</evidence>